<organism evidence="1 2">
    <name type="scientific">Smittium culicis</name>
    <dbReference type="NCBI Taxonomy" id="133412"/>
    <lineage>
        <taxon>Eukaryota</taxon>
        <taxon>Fungi</taxon>
        <taxon>Fungi incertae sedis</taxon>
        <taxon>Zoopagomycota</taxon>
        <taxon>Kickxellomycotina</taxon>
        <taxon>Harpellomycetes</taxon>
        <taxon>Harpellales</taxon>
        <taxon>Legeriomycetaceae</taxon>
        <taxon>Smittium</taxon>
    </lineage>
</organism>
<evidence type="ECO:0000313" key="2">
    <source>
        <dbReference type="Proteomes" id="UP000187283"/>
    </source>
</evidence>
<dbReference type="AlphaFoldDB" id="A0A1R1XCR1"/>
<comment type="caution">
    <text evidence="1">The sequence shown here is derived from an EMBL/GenBank/DDBJ whole genome shotgun (WGS) entry which is preliminary data.</text>
</comment>
<gene>
    <name evidence="1" type="ORF">AYI70_g9142</name>
</gene>
<protein>
    <submittedName>
        <fullName evidence="1">Uncharacterized protein</fullName>
    </submittedName>
</protein>
<name>A0A1R1XCR1_9FUNG</name>
<sequence length="138" mass="15321">MTVDNDYFVDSKPIRLPQRTTWNHCKEYVAAGGQRGELAISKFGSNEDPIYFHTGGSINNFVCFDSNVKSESSSAKGFEGFGGEKSNMLGIDFRDSPIELFGSSSTSTYNGNSSILVCNNDKTIKSRQVEDDSSWRYE</sequence>
<reference evidence="1 2" key="1">
    <citation type="submission" date="2017-01" db="EMBL/GenBank/DDBJ databases">
        <authorList>
            <person name="Mah S.A."/>
            <person name="Swanson W.J."/>
            <person name="Moy G.W."/>
            <person name="Vacquier V.D."/>
        </authorList>
    </citation>
    <scope>NUCLEOTIDE SEQUENCE [LARGE SCALE GENOMIC DNA]</scope>
    <source>
        <strain evidence="1 2">GSMNP</strain>
    </source>
</reference>
<proteinExistence type="predicted"/>
<evidence type="ECO:0000313" key="1">
    <source>
        <dbReference type="EMBL" id="OMJ12425.1"/>
    </source>
</evidence>
<accession>A0A1R1XCR1</accession>
<keyword evidence="2" id="KW-1185">Reference proteome</keyword>
<dbReference type="EMBL" id="LSSN01003965">
    <property type="protein sequence ID" value="OMJ12425.1"/>
    <property type="molecule type" value="Genomic_DNA"/>
</dbReference>
<dbReference type="Proteomes" id="UP000187283">
    <property type="component" value="Unassembled WGS sequence"/>
</dbReference>